<dbReference type="PANTHER" id="PTHR38421:SF1">
    <property type="entry name" value="TRANSMEMBRANE PROTEIN"/>
    <property type="match status" value="1"/>
</dbReference>
<dbReference type="PANTHER" id="PTHR38421">
    <property type="entry name" value="TRANSMEMBRANE PROTEIN USGS"/>
    <property type="match status" value="1"/>
</dbReference>
<evidence type="ECO:0000313" key="2">
    <source>
        <dbReference type="EMBL" id="KAJ1727411.1"/>
    </source>
</evidence>
<name>A0A9W7YBK3_9FUNG</name>
<feature type="transmembrane region" description="Helical" evidence="1">
    <location>
        <begin position="198"/>
        <end position="215"/>
    </location>
</feature>
<feature type="transmembrane region" description="Helical" evidence="1">
    <location>
        <begin position="46"/>
        <end position="75"/>
    </location>
</feature>
<evidence type="ECO:0000256" key="1">
    <source>
        <dbReference type="SAM" id="Phobius"/>
    </source>
</evidence>
<sequence>MATWTVHPAAGMVLNLGEFSQGLGLAIQAAKFAAQHKRVQSKFVDALVITTLGMVIACALIYALVYFPLVVLRVINSVLAKLFRYDATASTLALLSTSDAVEHFMSTLPLLGLDIIILVRPEAFEGVFFAMLDEIDPEYAAALRSWPRRELRWARIKYAAQRLSKRYLMMLAASVASHAPYVGWLVVPIGAIKLMARFVGYPVAGAIAAAAVIAPDSKRSTLFVLKSLLAMSDFSRALLKPYFSHLGAKPKQQVAFYRANESMLVGFILAYYFFVQLSWVGPAFFILARAAVALFLVRQTDRPPKYTQGAVWEFAARQPKASN</sequence>
<comment type="caution">
    <text evidence="2">The sequence shown here is derived from an EMBL/GenBank/DDBJ whole genome shotgun (WGS) entry which is preliminary data.</text>
</comment>
<accession>A0A9W7YBK3</accession>
<keyword evidence="1" id="KW-0472">Membrane</keyword>
<dbReference type="Proteomes" id="UP001143981">
    <property type="component" value="Unassembled WGS sequence"/>
</dbReference>
<keyword evidence="1" id="KW-1133">Transmembrane helix</keyword>
<proteinExistence type="predicted"/>
<keyword evidence="3" id="KW-1185">Reference proteome</keyword>
<dbReference type="OrthoDB" id="10041630at2759"/>
<dbReference type="EMBL" id="JANBOI010001107">
    <property type="protein sequence ID" value="KAJ1727411.1"/>
    <property type="molecule type" value="Genomic_DNA"/>
</dbReference>
<protein>
    <recommendedName>
        <fullName evidence="4">Transmembrane protein UsgS</fullName>
    </recommendedName>
</protein>
<feature type="transmembrane region" description="Helical" evidence="1">
    <location>
        <begin position="167"/>
        <end position="192"/>
    </location>
</feature>
<keyword evidence="1" id="KW-0812">Transmembrane</keyword>
<gene>
    <name evidence="2" type="ORF">LPJ61_004583</name>
</gene>
<dbReference type="AlphaFoldDB" id="A0A9W7YBK3"/>
<evidence type="ECO:0000313" key="3">
    <source>
        <dbReference type="Proteomes" id="UP001143981"/>
    </source>
</evidence>
<reference evidence="2" key="1">
    <citation type="submission" date="2022-07" db="EMBL/GenBank/DDBJ databases">
        <title>Phylogenomic reconstructions and comparative analyses of Kickxellomycotina fungi.</title>
        <authorList>
            <person name="Reynolds N.K."/>
            <person name="Stajich J.E."/>
            <person name="Barry K."/>
            <person name="Grigoriev I.V."/>
            <person name="Crous P."/>
            <person name="Smith M.E."/>
        </authorList>
    </citation>
    <scope>NUCLEOTIDE SEQUENCE</scope>
    <source>
        <strain evidence="2">BCRC 34381</strain>
    </source>
</reference>
<evidence type="ECO:0008006" key="4">
    <source>
        <dbReference type="Google" id="ProtNLM"/>
    </source>
</evidence>
<organism evidence="2 3">
    <name type="scientific">Coemansia biformis</name>
    <dbReference type="NCBI Taxonomy" id="1286918"/>
    <lineage>
        <taxon>Eukaryota</taxon>
        <taxon>Fungi</taxon>
        <taxon>Fungi incertae sedis</taxon>
        <taxon>Zoopagomycota</taxon>
        <taxon>Kickxellomycotina</taxon>
        <taxon>Kickxellomycetes</taxon>
        <taxon>Kickxellales</taxon>
        <taxon>Kickxellaceae</taxon>
        <taxon>Coemansia</taxon>
    </lineage>
</organism>